<feature type="transmembrane region" description="Helical" evidence="9">
    <location>
        <begin position="334"/>
        <end position="354"/>
    </location>
</feature>
<feature type="transmembrane region" description="Helical" evidence="9">
    <location>
        <begin position="40"/>
        <end position="61"/>
    </location>
</feature>
<evidence type="ECO:0000256" key="4">
    <source>
        <dbReference type="ARBA" id="ARBA00022544"/>
    </source>
</evidence>
<keyword evidence="7 9" id="KW-0472">Membrane</keyword>
<name>A0ABZ0QMG5_9FIRM</name>
<organism evidence="10 11">
    <name type="scientific">Thermaerobacter composti</name>
    <dbReference type="NCBI Taxonomy" id="554949"/>
    <lineage>
        <taxon>Bacteria</taxon>
        <taxon>Bacillati</taxon>
        <taxon>Bacillota</taxon>
        <taxon>Clostridia</taxon>
        <taxon>Eubacteriales</taxon>
        <taxon>Clostridiales Family XVII. Incertae Sedis</taxon>
        <taxon>Thermaerobacter</taxon>
    </lineage>
</organism>
<feature type="transmembrane region" description="Helical" evidence="9">
    <location>
        <begin position="116"/>
        <end position="133"/>
    </location>
</feature>
<sequence length="425" mass="44626">MPRRDQVDSVSLAALLIVVVLATLVFFLPRSLTAVAGRDAWLAVLVNTPVVALVLGAWYAFYLRPGLTPLDRLRGHPWARWLLLPVLVAYALYHAGGILGETVMLMVVVYAETPVWAFHGTLALTAWVLAAYGRETLARVGLMVLPVMVAALFVNLAILLPGNAEWAQLLPLLEHGPAPLVRGAGVMAAAAAETLLLAYFADGLASRDRRVRPLVLAAAGMIALLAGVTAACVAVLGPGETTRAVAPTFVLARLARPVPVLSRPEIFTISAWLLGIALKLALFVYVAGVTLRVTLGLTERRQGLVHGAVTAAAVAVAFWLFPDTQRWEWQFTRVWPLVGWAGLAAGTVAGLLPVDPRRRGDGSPSPPAPGRSAVDEVPAAANGGSPGIDPAVGSRSGRTLRPPTDGGRGAMSVRAAGAPEEAVTT</sequence>
<dbReference type="PANTHER" id="PTHR34975:SF2">
    <property type="entry name" value="SPORE GERMINATION PROTEIN A2"/>
    <property type="match status" value="1"/>
</dbReference>
<evidence type="ECO:0000313" key="10">
    <source>
        <dbReference type="EMBL" id="WPD18591.1"/>
    </source>
</evidence>
<dbReference type="Proteomes" id="UP001304683">
    <property type="component" value="Chromosome"/>
</dbReference>
<reference evidence="10 11" key="1">
    <citation type="submission" date="2023-08" db="EMBL/GenBank/DDBJ databases">
        <title>Genome sequence of Thermaerobacter compostii strain Ins1, a spore-forming filamentous bacterium isolated from a deep geothermal reservoir.</title>
        <authorList>
            <person name="Bregnard D."/>
            <person name="Gonzalez D."/>
            <person name="Junier P."/>
        </authorList>
    </citation>
    <scope>NUCLEOTIDE SEQUENCE [LARGE SCALE GENOMIC DNA]</scope>
    <source>
        <strain evidence="10 11">Ins1</strain>
    </source>
</reference>
<accession>A0ABZ0QMG5</accession>
<feature type="transmembrane region" description="Helical" evidence="9">
    <location>
        <begin position="12"/>
        <end position="28"/>
    </location>
</feature>
<feature type="transmembrane region" description="Helical" evidence="9">
    <location>
        <begin position="213"/>
        <end position="236"/>
    </location>
</feature>
<evidence type="ECO:0000256" key="7">
    <source>
        <dbReference type="ARBA" id="ARBA00023136"/>
    </source>
</evidence>
<keyword evidence="11" id="KW-1185">Reference proteome</keyword>
<evidence type="ECO:0000313" key="11">
    <source>
        <dbReference type="Proteomes" id="UP001304683"/>
    </source>
</evidence>
<evidence type="ECO:0000256" key="6">
    <source>
        <dbReference type="ARBA" id="ARBA00022989"/>
    </source>
</evidence>
<dbReference type="PANTHER" id="PTHR34975">
    <property type="entry name" value="SPORE GERMINATION PROTEIN A2"/>
    <property type="match status" value="1"/>
</dbReference>
<keyword evidence="3" id="KW-0813">Transport</keyword>
<feature type="transmembrane region" description="Helical" evidence="9">
    <location>
        <begin position="180"/>
        <end position="201"/>
    </location>
</feature>
<comment type="similarity">
    <text evidence="2">Belongs to the amino acid-polyamine-organocation (APC) superfamily. Spore germination protein (SGP) (TC 2.A.3.9) family.</text>
</comment>
<gene>
    <name evidence="10" type="ORF">Q5761_09515</name>
</gene>
<keyword evidence="6 9" id="KW-1133">Transmembrane helix</keyword>
<evidence type="ECO:0000256" key="8">
    <source>
        <dbReference type="SAM" id="MobiDB-lite"/>
    </source>
</evidence>
<feature type="transmembrane region" description="Helical" evidence="9">
    <location>
        <begin position="303"/>
        <end position="322"/>
    </location>
</feature>
<comment type="subcellular location">
    <subcellularLocation>
        <location evidence="1">Membrane</location>
        <topology evidence="1">Multi-pass membrane protein</topology>
    </subcellularLocation>
</comment>
<feature type="transmembrane region" description="Helical" evidence="9">
    <location>
        <begin position="266"/>
        <end position="291"/>
    </location>
</feature>
<keyword evidence="5 9" id="KW-0812">Transmembrane</keyword>
<evidence type="ECO:0000256" key="1">
    <source>
        <dbReference type="ARBA" id="ARBA00004141"/>
    </source>
</evidence>
<feature type="region of interest" description="Disordered" evidence="8">
    <location>
        <begin position="354"/>
        <end position="425"/>
    </location>
</feature>
<feature type="transmembrane region" description="Helical" evidence="9">
    <location>
        <begin position="82"/>
        <end position="110"/>
    </location>
</feature>
<dbReference type="InterPro" id="IPR004761">
    <property type="entry name" value="Spore_GerAB"/>
</dbReference>
<dbReference type="RefSeq" id="WP_318750413.1">
    <property type="nucleotide sequence ID" value="NZ_CP132508.1"/>
</dbReference>
<evidence type="ECO:0000256" key="5">
    <source>
        <dbReference type="ARBA" id="ARBA00022692"/>
    </source>
</evidence>
<evidence type="ECO:0000256" key="3">
    <source>
        <dbReference type="ARBA" id="ARBA00022448"/>
    </source>
</evidence>
<dbReference type="Pfam" id="PF03845">
    <property type="entry name" value="Spore_permease"/>
    <property type="match status" value="1"/>
</dbReference>
<evidence type="ECO:0000256" key="2">
    <source>
        <dbReference type="ARBA" id="ARBA00007998"/>
    </source>
</evidence>
<feature type="transmembrane region" description="Helical" evidence="9">
    <location>
        <begin position="140"/>
        <end position="160"/>
    </location>
</feature>
<evidence type="ECO:0000256" key="9">
    <source>
        <dbReference type="SAM" id="Phobius"/>
    </source>
</evidence>
<protein>
    <submittedName>
        <fullName evidence="10">GerAB/ArcD/ProY family transporter</fullName>
    </submittedName>
</protein>
<keyword evidence="4" id="KW-0309">Germination</keyword>
<proteinExistence type="inferred from homology"/>
<dbReference type="EMBL" id="CP132508">
    <property type="protein sequence ID" value="WPD18591.1"/>
    <property type="molecule type" value="Genomic_DNA"/>
</dbReference>